<dbReference type="InterPro" id="IPR013325">
    <property type="entry name" value="RNA_pol_sigma_r2"/>
</dbReference>
<evidence type="ECO:0000256" key="4">
    <source>
        <dbReference type="ARBA" id="ARBA00023125"/>
    </source>
</evidence>
<keyword evidence="9" id="KW-1185">Reference proteome</keyword>
<dbReference type="EMBL" id="BMJB01000002">
    <property type="protein sequence ID" value="GGA74785.1"/>
    <property type="molecule type" value="Genomic_DNA"/>
</dbReference>
<dbReference type="InterPro" id="IPR039425">
    <property type="entry name" value="RNA_pol_sigma-70-like"/>
</dbReference>
<evidence type="ECO:0000256" key="1">
    <source>
        <dbReference type="ARBA" id="ARBA00010641"/>
    </source>
</evidence>
<feature type="domain" description="RNA polymerase sigma-70 region 2" evidence="6">
    <location>
        <begin position="28"/>
        <end position="94"/>
    </location>
</feature>
<dbReference type="GO" id="GO:0003677">
    <property type="term" value="F:DNA binding"/>
    <property type="evidence" value="ECO:0007669"/>
    <property type="project" value="UniProtKB-KW"/>
</dbReference>
<evidence type="ECO:0000256" key="3">
    <source>
        <dbReference type="ARBA" id="ARBA00023082"/>
    </source>
</evidence>
<dbReference type="SUPFAM" id="SSF88659">
    <property type="entry name" value="Sigma3 and sigma4 domains of RNA polymerase sigma factors"/>
    <property type="match status" value="1"/>
</dbReference>
<feature type="domain" description="RNA polymerase sigma factor 70 region 4 type 2" evidence="7">
    <location>
        <begin position="137"/>
        <end position="185"/>
    </location>
</feature>
<dbReference type="NCBIfam" id="TIGR02937">
    <property type="entry name" value="sigma70-ECF"/>
    <property type="match status" value="1"/>
</dbReference>
<dbReference type="Pfam" id="PF04542">
    <property type="entry name" value="Sigma70_r2"/>
    <property type="match status" value="1"/>
</dbReference>
<evidence type="ECO:0000256" key="2">
    <source>
        <dbReference type="ARBA" id="ARBA00023015"/>
    </source>
</evidence>
<dbReference type="GO" id="GO:0006352">
    <property type="term" value="P:DNA-templated transcription initiation"/>
    <property type="evidence" value="ECO:0007669"/>
    <property type="project" value="InterPro"/>
</dbReference>
<accession>A0A916RX99</accession>
<keyword evidence="4" id="KW-0238">DNA-binding</keyword>
<evidence type="ECO:0000313" key="8">
    <source>
        <dbReference type="EMBL" id="GGA74785.1"/>
    </source>
</evidence>
<reference evidence="8" key="2">
    <citation type="submission" date="2020-09" db="EMBL/GenBank/DDBJ databases">
        <authorList>
            <person name="Sun Q."/>
            <person name="Zhou Y."/>
        </authorList>
    </citation>
    <scope>NUCLEOTIDE SEQUENCE</scope>
    <source>
        <strain evidence="8">CGMCC 1.15447</strain>
    </source>
</reference>
<dbReference type="AlphaFoldDB" id="A0A916RX99"/>
<keyword evidence="3" id="KW-0731">Sigma factor</keyword>
<dbReference type="InterPro" id="IPR007627">
    <property type="entry name" value="RNA_pol_sigma70_r2"/>
</dbReference>
<name>A0A916RX99_9BACT</name>
<organism evidence="8 9">
    <name type="scientific">Edaphobacter acidisoli</name>
    <dbReference type="NCBI Taxonomy" id="2040573"/>
    <lineage>
        <taxon>Bacteria</taxon>
        <taxon>Pseudomonadati</taxon>
        <taxon>Acidobacteriota</taxon>
        <taxon>Terriglobia</taxon>
        <taxon>Terriglobales</taxon>
        <taxon>Acidobacteriaceae</taxon>
        <taxon>Edaphobacter</taxon>
    </lineage>
</organism>
<dbReference type="Proteomes" id="UP000648801">
    <property type="component" value="Unassembled WGS sequence"/>
</dbReference>
<dbReference type="SUPFAM" id="SSF88946">
    <property type="entry name" value="Sigma2 domain of RNA polymerase sigma factors"/>
    <property type="match status" value="1"/>
</dbReference>
<gene>
    <name evidence="8" type="ORF">GCM10011507_27730</name>
</gene>
<sequence>MSSPAITSESLHAAIPHAATQLDDMDSLVATYEQRIFRFHLMSIRDRDLALTLTQDTFTRAWAARTSFRGDCAISTWLMRIALNLIRDHTRTDRFRFWKRVSETAVDVSDVSEHIPLRESSPEAALIAREQLALVWNSVGRLSDRQRNIFMLRFVEELELSEIAEITAMPVSTVKTHLYRALTALRARHNCEQKSTGKLPSKESL</sequence>
<dbReference type="InterPro" id="IPR013249">
    <property type="entry name" value="RNA_pol_sigma70_r4_t2"/>
</dbReference>
<evidence type="ECO:0000256" key="5">
    <source>
        <dbReference type="ARBA" id="ARBA00023163"/>
    </source>
</evidence>
<dbReference type="CDD" id="cd06171">
    <property type="entry name" value="Sigma70_r4"/>
    <property type="match status" value="1"/>
</dbReference>
<dbReference type="PANTHER" id="PTHR43133">
    <property type="entry name" value="RNA POLYMERASE ECF-TYPE SIGMA FACTO"/>
    <property type="match status" value="1"/>
</dbReference>
<proteinExistence type="inferred from homology"/>
<dbReference type="InterPro" id="IPR036388">
    <property type="entry name" value="WH-like_DNA-bd_sf"/>
</dbReference>
<evidence type="ECO:0000313" key="9">
    <source>
        <dbReference type="Proteomes" id="UP000648801"/>
    </source>
</evidence>
<evidence type="ECO:0000259" key="7">
    <source>
        <dbReference type="Pfam" id="PF08281"/>
    </source>
</evidence>
<keyword evidence="5" id="KW-0804">Transcription</keyword>
<dbReference type="PANTHER" id="PTHR43133:SF8">
    <property type="entry name" value="RNA POLYMERASE SIGMA FACTOR HI_1459-RELATED"/>
    <property type="match status" value="1"/>
</dbReference>
<comment type="caution">
    <text evidence="8">The sequence shown here is derived from an EMBL/GenBank/DDBJ whole genome shotgun (WGS) entry which is preliminary data.</text>
</comment>
<protein>
    <submittedName>
        <fullName evidence="8">RNA polymerase sigma factor</fullName>
    </submittedName>
</protein>
<dbReference type="GO" id="GO:0016987">
    <property type="term" value="F:sigma factor activity"/>
    <property type="evidence" value="ECO:0007669"/>
    <property type="project" value="UniProtKB-KW"/>
</dbReference>
<dbReference type="Gene3D" id="1.10.10.10">
    <property type="entry name" value="Winged helix-like DNA-binding domain superfamily/Winged helix DNA-binding domain"/>
    <property type="match status" value="1"/>
</dbReference>
<reference evidence="8" key="1">
    <citation type="journal article" date="2014" name="Int. J. Syst. Evol. Microbiol.">
        <title>Complete genome sequence of Corynebacterium casei LMG S-19264T (=DSM 44701T), isolated from a smear-ripened cheese.</title>
        <authorList>
            <consortium name="US DOE Joint Genome Institute (JGI-PGF)"/>
            <person name="Walter F."/>
            <person name="Albersmeier A."/>
            <person name="Kalinowski J."/>
            <person name="Ruckert C."/>
        </authorList>
    </citation>
    <scope>NUCLEOTIDE SEQUENCE</scope>
    <source>
        <strain evidence="8">CGMCC 1.15447</strain>
    </source>
</reference>
<dbReference type="RefSeq" id="WP_188760117.1">
    <property type="nucleotide sequence ID" value="NZ_BMJB01000002.1"/>
</dbReference>
<dbReference type="Pfam" id="PF08281">
    <property type="entry name" value="Sigma70_r4_2"/>
    <property type="match status" value="1"/>
</dbReference>
<keyword evidence="2" id="KW-0805">Transcription regulation</keyword>
<comment type="similarity">
    <text evidence="1">Belongs to the sigma-70 factor family. ECF subfamily.</text>
</comment>
<dbReference type="InterPro" id="IPR013324">
    <property type="entry name" value="RNA_pol_sigma_r3/r4-like"/>
</dbReference>
<evidence type="ECO:0000259" key="6">
    <source>
        <dbReference type="Pfam" id="PF04542"/>
    </source>
</evidence>
<dbReference type="InterPro" id="IPR014284">
    <property type="entry name" value="RNA_pol_sigma-70_dom"/>
</dbReference>
<dbReference type="Gene3D" id="1.10.1740.10">
    <property type="match status" value="1"/>
</dbReference>